<evidence type="ECO:0000313" key="4">
    <source>
        <dbReference type="Proteomes" id="UP000649604"/>
    </source>
</evidence>
<dbReference type="AlphaFoldDB" id="A0A9D5JTE1"/>
<dbReference type="SUPFAM" id="SSF52402">
    <property type="entry name" value="Adenine nucleotide alpha hydrolases-like"/>
    <property type="match status" value="1"/>
</dbReference>
<feature type="active site" description="Nucleophile and sulfur donor" evidence="1">
    <location>
        <position position="175"/>
    </location>
</feature>
<keyword evidence="3" id="KW-0808">Transferase</keyword>
<accession>A0A9D5JTE1</accession>
<dbReference type="NCBIfam" id="TIGR00268">
    <property type="entry name" value="ATP-dependent sacrificial sulfur transferase LarE"/>
    <property type="match status" value="1"/>
</dbReference>
<dbReference type="GO" id="GO:0004066">
    <property type="term" value="F:asparagine synthase (glutamine-hydrolyzing) activity"/>
    <property type="evidence" value="ECO:0007669"/>
    <property type="project" value="InterPro"/>
</dbReference>
<reference evidence="3" key="1">
    <citation type="submission" date="2019-11" db="EMBL/GenBank/DDBJ databases">
        <title>Microbial mats filling the niche in hypersaline microbial mats.</title>
        <authorList>
            <person name="Wong H.L."/>
            <person name="Macleod F.I."/>
            <person name="White R.A. III"/>
            <person name="Burns B.P."/>
        </authorList>
    </citation>
    <scope>NUCLEOTIDE SEQUENCE</scope>
    <source>
        <strain evidence="3">Rbin_158</strain>
    </source>
</reference>
<proteinExistence type="predicted"/>
<evidence type="ECO:0000313" key="3">
    <source>
        <dbReference type="EMBL" id="MBD3323632.1"/>
    </source>
</evidence>
<dbReference type="PANTHER" id="PTHR43169">
    <property type="entry name" value="EXSB FAMILY PROTEIN"/>
    <property type="match status" value="1"/>
</dbReference>
<evidence type="ECO:0000256" key="1">
    <source>
        <dbReference type="PIRSR" id="PIRSR006661-1"/>
    </source>
</evidence>
<feature type="domain" description="Asparagine synthetase" evidence="2">
    <location>
        <begin position="17"/>
        <end position="127"/>
    </location>
</feature>
<dbReference type="GO" id="GO:0006529">
    <property type="term" value="P:asparagine biosynthetic process"/>
    <property type="evidence" value="ECO:0007669"/>
    <property type="project" value="InterPro"/>
</dbReference>
<name>A0A9D5JTE1_9BACT</name>
<dbReference type="GO" id="GO:0016783">
    <property type="term" value="F:sulfurtransferase activity"/>
    <property type="evidence" value="ECO:0007669"/>
    <property type="project" value="InterPro"/>
</dbReference>
<dbReference type="PIRSF" id="PIRSF006661">
    <property type="entry name" value="PP-lp_UCP006661"/>
    <property type="match status" value="1"/>
</dbReference>
<gene>
    <name evidence="3" type="primary">larE</name>
    <name evidence="3" type="ORF">GF339_03545</name>
</gene>
<sequence>MTLPEKYTHLQEILRDMGSVLVAFSGGVDSTFVTKVARDVLRDAAQAATAWSENYPEISRAELTQLAEHLGIRHHLLTYNELTIPHFEENPPDRCYFCKHYLFNQFLRIAKEQGLRYVVDGSNADDVNDFRPGMRALQELGIRSPLREASLAKQDIRTLSQQLELPTWDKPSMPCLATRVPYGTPISPEVLHMIGEAEAFLRSLHFTHLRVRHHDHIARIEVTREEMLRILTEQLDAQIVARFKEIGYTYVTLDLQGFRSGSMNEVLAT</sequence>
<protein>
    <submittedName>
        <fullName evidence="3">ATP-dependent sacrificial sulfur transferase LarE</fullName>
    </submittedName>
</protein>
<dbReference type="InterPro" id="IPR001962">
    <property type="entry name" value="Asn_synthase"/>
</dbReference>
<dbReference type="Pfam" id="PF00733">
    <property type="entry name" value="Asn_synthase"/>
    <property type="match status" value="1"/>
</dbReference>
<evidence type="ECO:0000259" key="2">
    <source>
        <dbReference type="Pfam" id="PF00733"/>
    </source>
</evidence>
<dbReference type="InterPro" id="IPR005232">
    <property type="entry name" value="LarE"/>
</dbReference>
<organism evidence="3 4">
    <name type="scientific">candidate division KSB3 bacterium</name>
    <dbReference type="NCBI Taxonomy" id="2044937"/>
    <lineage>
        <taxon>Bacteria</taxon>
        <taxon>candidate division KSB3</taxon>
    </lineage>
</organism>
<dbReference type="CDD" id="cd01990">
    <property type="entry name" value="LarE-like"/>
    <property type="match status" value="1"/>
</dbReference>
<comment type="caution">
    <text evidence="3">The sequence shown here is derived from an EMBL/GenBank/DDBJ whole genome shotgun (WGS) entry which is preliminary data.</text>
</comment>
<dbReference type="EMBL" id="WJJP01000108">
    <property type="protein sequence ID" value="MBD3323632.1"/>
    <property type="molecule type" value="Genomic_DNA"/>
</dbReference>
<dbReference type="PANTHER" id="PTHR43169:SF2">
    <property type="entry name" value="NAD_GMP SYNTHASE DOMAIN-CONTAINING PROTEIN"/>
    <property type="match status" value="1"/>
</dbReference>
<dbReference type="InterPro" id="IPR052188">
    <property type="entry name" value="Ni-pincer_cofactor_biosynth"/>
</dbReference>
<dbReference type="Proteomes" id="UP000649604">
    <property type="component" value="Unassembled WGS sequence"/>
</dbReference>
<dbReference type="Gene3D" id="3.40.50.620">
    <property type="entry name" value="HUPs"/>
    <property type="match status" value="1"/>
</dbReference>
<dbReference type="InterPro" id="IPR014729">
    <property type="entry name" value="Rossmann-like_a/b/a_fold"/>
</dbReference>